<evidence type="ECO:0000313" key="4">
    <source>
        <dbReference type="Proteomes" id="UP000480178"/>
    </source>
</evidence>
<accession>A0A6C0GL70</accession>
<sequence>MNNQTINDAIIEVFKREEKPLRVKDIFLRIIEDKLYEFNTSTPEHVVRTALRRHSDSLNFPSSSSKKLYTTLPDGTYWLKGKKLPNEKNNNKESKEDIGLKSNFNELKELHNKYTHIFKQSILNQLKLLTPDAFESFCKQLLIAFGFKNVVVTPSKRDKGIDGYGELKIGLAYMKVAFQCKRWNDRTIGRPRLNQFRGDIQGSFQQGIYFTTSKFTKEAKASSFQQGAVPIILIDGLGIVDIMIEKRLGIEVEELPIYTNAIDLVINGSE</sequence>
<dbReference type="PROSITE" id="PS51913">
    <property type="entry name" value="HTH_HARE"/>
    <property type="match status" value="1"/>
</dbReference>
<dbReference type="PANTHER" id="PTHR30015:SF7">
    <property type="entry name" value="TYPE IV METHYL-DIRECTED RESTRICTION ENZYME ECOKMRR"/>
    <property type="match status" value="1"/>
</dbReference>
<dbReference type="RefSeq" id="WP_162444705.1">
    <property type="nucleotide sequence ID" value="NZ_CP048222.1"/>
</dbReference>
<dbReference type="GO" id="GO:0003677">
    <property type="term" value="F:DNA binding"/>
    <property type="evidence" value="ECO:0007669"/>
    <property type="project" value="InterPro"/>
</dbReference>
<dbReference type="InterPro" id="IPR052906">
    <property type="entry name" value="Type_IV_Methyl-Rstrct_Enzyme"/>
</dbReference>
<dbReference type="Proteomes" id="UP000480178">
    <property type="component" value="Chromosome"/>
</dbReference>
<dbReference type="GO" id="GO:0015666">
    <property type="term" value="F:restriction endodeoxyribonuclease activity"/>
    <property type="evidence" value="ECO:0007669"/>
    <property type="project" value="TreeGrafter"/>
</dbReference>
<dbReference type="PANTHER" id="PTHR30015">
    <property type="entry name" value="MRR RESTRICTION SYSTEM PROTEIN"/>
    <property type="match status" value="1"/>
</dbReference>
<dbReference type="InterPro" id="IPR011335">
    <property type="entry name" value="Restrct_endonuc-II-like"/>
</dbReference>
<dbReference type="GO" id="GO:0006355">
    <property type="term" value="P:regulation of DNA-templated transcription"/>
    <property type="evidence" value="ECO:0007669"/>
    <property type="project" value="InterPro"/>
</dbReference>
<evidence type="ECO:0000313" key="3">
    <source>
        <dbReference type="EMBL" id="QHT68697.1"/>
    </source>
</evidence>
<evidence type="ECO:0000259" key="2">
    <source>
        <dbReference type="PROSITE" id="PS51913"/>
    </source>
</evidence>
<dbReference type="Pfam" id="PF04471">
    <property type="entry name" value="Mrr_cat"/>
    <property type="match status" value="1"/>
</dbReference>
<keyword evidence="3" id="KW-0540">Nuclease</keyword>
<dbReference type="AlphaFoldDB" id="A0A6C0GL70"/>
<evidence type="ECO:0000256" key="1">
    <source>
        <dbReference type="ARBA" id="ARBA00023163"/>
    </source>
</evidence>
<dbReference type="GO" id="GO:0009307">
    <property type="term" value="P:DNA restriction-modification system"/>
    <property type="evidence" value="ECO:0007669"/>
    <property type="project" value="InterPro"/>
</dbReference>
<dbReference type="InterPro" id="IPR007759">
    <property type="entry name" value="Asxl_HARE-HTH"/>
</dbReference>
<dbReference type="InterPro" id="IPR011856">
    <property type="entry name" value="tRNA_endonuc-like_dom_sf"/>
</dbReference>
<name>A0A6C0GL70_9BACT</name>
<dbReference type="SUPFAM" id="SSF52980">
    <property type="entry name" value="Restriction endonuclease-like"/>
    <property type="match status" value="1"/>
</dbReference>
<keyword evidence="1" id="KW-0804">Transcription</keyword>
<dbReference type="Gene3D" id="3.40.1350.10">
    <property type="match status" value="1"/>
</dbReference>
<protein>
    <submittedName>
        <fullName evidence="3">Restriction endonuclease</fullName>
    </submittedName>
</protein>
<dbReference type="KEGG" id="rhoz:GXP67_19640"/>
<organism evidence="3 4">
    <name type="scientific">Rhodocytophaga rosea</name>
    <dbReference type="NCBI Taxonomy" id="2704465"/>
    <lineage>
        <taxon>Bacteria</taxon>
        <taxon>Pseudomonadati</taxon>
        <taxon>Bacteroidota</taxon>
        <taxon>Cytophagia</taxon>
        <taxon>Cytophagales</taxon>
        <taxon>Rhodocytophagaceae</taxon>
        <taxon>Rhodocytophaga</taxon>
    </lineage>
</organism>
<keyword evidence="4" id="KW-1185">Reference proteome</keyword>
<reference evidence="3 4" key="1">
    <citation type="submission" date="2020-01" db="EMBL/GenBank/DDBJ databases">
        <authorList>
            <person name="Kim M.K."/>
        </authorList>
    </citation>
    <scope>NUCLEOTIDE SEQUENCE [LARGE SCALE GENOMIC DNA]</scope>
    <source>
        <strain evidence="3 4">172606-1</strain>
    </source>
</reference>
<proteinExistence type="predicted"/>
<keyword evidence="3" id="KW-0378">Hydrolase</keyword>
<gene>
    <name evidence="3" type="ORF">GXP67_19640</name>
</gene>
<dbReference type="EMBL" id="CP048222">
    <property type="protein sequence ID" value="QHT68697.1"/>
    <property type="molecule type" value="Genomic_DNA"/>
</dbReference>
<keyword evidence="3" id="KW-0255">Endonuclease</keyword>
<feature type="domain" description="HTH HARE-type" evidence="2">
    <location>
        <begin position="4"/>
        <end position="82"/>
    </location>
</feature>
<dbReference type="InterPro" id="IPR007560">
    <property type="entry name" value="Restrct_endonuc_IV_Mrr"/>
</dbReference>